<accession>A0ABN9L8D3</accession>
<name>A0ABN9L8D3_9NEOB</name>
<organism evidence="1 2">
    <name type="scientific">Ranitomeya imitator</name>
    <name type="common">mimic poison frog</name>
    <dbReference type="NCBI Taxonomy" id="111125"/>
    <lineage>
        <taxon>Eukaryota</taxon>
        <taxon>Metazoa</taxon>
        <taxon>Chordata</taxon>
        <taxon>Craniata</taxon>
        <taxon>Vertebrata</taxon>
        <taxon>Euteleostomi</taxon>
        <taxon>Amphibia</taxon>
        <taxon>Batrachia</taxon>
        <taxon>Anura</taxon>
        <taxon>Neobatrachia</taxon>
        <taxon>Hyloidea</taxon>
        <taxon>Dendrobatidae</taxon>
        <taxon>Dendrobatinae</taxon>
        <taxon>Ranitomeya</taxon>
    </lineage>
</organism>
<dbReference type="PANTHER" id="PTHR19297">
    <property type="entry name" value="GLYCOSYLTRANSFERASE 14 FAMILY MEMBER"/>
    <property type="match status" value="1"/>
</dbReference>
<proteinExistence type="predicted"/>
<gene>
    <name evidence="1" type="ORF">RIMI_LOCUS6449996</name>
</gene>
<evidence type="ECO:0000313" key="1">
    <source>
        <dbReference type="EMBL" id="CAJ0935764.1"/>
    </source>
</evidence>
<evidence type="ECO:0000313" key="2">
    <source>
        <dbReference type="Proteomes" id="UP001176940"/>
    </source>
</evidence>
<comment type="caution">
    <text evidence="1">The sequence shown here is derived from an EMBL/GenBank/DDBJ whole genome shotgun (WGS) entry which is preliminary data.</text>
</comment>
<dbReference type="EMBL" id="CAUEEQ010011604">
    <property type="protein sequence ID" value="CAJ0935764.1"/>
    <property type="molecule type" value="Genomic_DNA"/>
</dbReference>
<keyword evidence="2" id="KW-1185">Reference proteome</keyword>
<protein>
    <submittedName>
        <fullName evidence="1">Uncharacterized protein</fullName>
    </submittedName>
</protein>
<sequence>MEWAKDTYSPDEFLWATLQRLPEMPGSVHKHIKYDISDLNALARLVKWKSLEGDMNNGAAYSVCTGKHRREVCVYGTGDLHWLVQQHHFFANKFDPRVDDHAIQCLEEYLRHKLFYGNHAV</sequence>
<dbReference type="Proteomes" id="UP001176940">
    <property type="component" value="Unassembled WGS sequence"/>
</dbReference>
<dbReference type="PANTHER" id="PTHR19297:SF189">
    <property type="entry name" value="BETA-1,3-GALACTOSYL-O-GLYCOSYL-GLYCOPROTEIN BETA-1,6-N-ACETYLGLUCOSAMINYLTRANSFERASE 3"/>
    <property type="match status" value="1"/>
</dbReference>
<reference evidence="1" key="1">
    <citation type="submission" date="2023-07" db="EMBL/GenBank/DDBJ databases">
        <authorList>
            <person name="Stuckert A."/>
        </authorList>
    </citation>
    <scope>NUCLEOTIDE SEQUENCE</scope>
</reference>